<dbReference type="HOGENOM" id="CLU_048956_0_0_1"/>
<keyword evidence="4" id="KW-1185">Reference proteome</keyword>
<dbReference type="EMBL" id="CM001221">
    <property type="protein sequence ID" value="KEH27778.1"/>
    <property type="molecule type" value="Genomic_DNA"/>
</dbReference>
<keyword evidence="2" id="KW-0472">Membrane</keyword>
<reference evidence="2 4" key="2">
    <citation type="journal article" date="2014" name="BMC Genomics">
        <title>An improved genome release (version Mt4.0) for the model legume Medicago truncatula.</title>
        <authorList>
            <person name="Tang H."/>
            <person name="Krishnakumar V."/>
            <person name="Bidwell S."/>
            <person name="Rosen B."/>
            <person name="Chan A."/>
            <person name="Zhou S."/>
            <person name="Gentzbittel L."/>
            <person name="Childs K.L."/>
            <person name="Yandell M."/>
            <person name="Gundlach H."/>
            <person name="Mayer K.F."/>
            <person name="Schwartz D.C."/>
            <person name="Town C.D."/>
        </authorList>
    </citation>
    <scope>GENOME REANNOTATION</scope>
    <source>
        <strain evidence="2">A17</strain>
        <strain evidence="3 4">cv. Jemalong A17</strain>
    </source>
</reference>
<keyword evidence="2" id="KW-0812">Transmembrane</keyword>
<evidence type="ECO:0000313" key="2">
    <source>
        <dbReference type="EMBL" id="KEH27778.1"/>
    </source>
</evidence>
<dbReference type="EnsemblPlants" id="KEH27778">
    <property type="protein sequence ID" value="KEH27778"/>
    <property type="gene ID" value="MTR_5g037260"/>
</dbReference>
<proteinExistence type="predicted"/>
<reference evidence="2 4" key="1">
    <citation type="journal article" date="2011" name="Nature">
        <title>The Medicago genome provides insight into the evolution of rhizobial symbioses.</title>
        <authorList>
            <person name="Young N.D."/>
            <person name="Debelle F."/>
            <person name="Oldroyd G.E."/>
            <person name="Geurts R."/>
            <person name="Cannon S.B."/>
            <person name="Udvardi M.K."/>
            <person name="Benedito V.A."/>
            <person name="Mayer K.F."/>
            <person name="Gouzy J."/>
            <person name="Schoof H."/>
            <person name="Van de Peer Y."/>
            <person name="Proost S."/>
            <person name="Cook D.R."/>
            <person name="Meyers B.C."/>
            <person name="Spannagl M."/>
            <person name="Cheung F."/>
            <person name="De Mita S."/>
            <person name="Krishnakumar V."/>
            <person name="Gundlach H."/>
            <person name="Zhou S."/>
            <person name="Mudge J."/>
            <person name="Bharti A.K."/>
            <person name="Murray J.D."/>
            <person name="Naoumkina M.A."/>
            <person name="Rosen B."/>
            <person name="Silverstein K.A."/>
            <person name="Tang H."/>
            <person name="Rombauts S."/>
            <person name="Zhao P.X."/>
            <person name="Zhou P."/>
            <person name="Barbe V."/>
            <person name="Bardou P."/>
            <person name="Bechner M."/>
            <person name="Bellec A."/>
            <person name="Berger A."/>
            <person name="Berges H."/>
            <person name="Bidwell S."/>
            <person name="Bisseling T."/>
            <person name="Choisne N."/>
            <person name="Couloux A."/>
            <person name="Denny R."/>
            <person name="Deshpande S."/>
            <person name="Dai X."/>
            <person name="Doyle J.J."/>
            <person name="Dudez A.M."/>
            <person name="Farmer A.D."/>
            <person name="Fouteau S."/>
            <person name="Franken C."/>
            <person name="Gibelin C."/>
            <person name="Gish J."/>
            <person name="Goldstein S."/>
            <person name="Gonzalez A.J."/>
            <person name="Green P.J."/>
            <person name="Hallab A."/>
            <person name="Hartog M."/>
            <person name="Hua A."/>
            <person name="Humphray S.J."/>
            <person name="Jeong D.H."/>
            <person name="Jing Y."/>
            <person name="Jocker A."/>
            <person name="Kenton S.M."/>
            <person name="Kim D.J."/>
            <person name="Klee K."/>
            <person name="Lai H."/>
            <person name="Lang C."/>
            <person name="Lin S."/>
            <person name="Macmil S.L."/>
            <person name="Magdelenat G."/>
            <person name="Matthews L."/>
            <person name="McCorrison J."/>
            <person name="Monaghan E.L."/>
            <person name="Mun J.H."/>
            <person name="Najar F.Z."/>
            <person name="Nicholson C."/>
            <person name="Noirot C."/>
            <person name="O'Bleness M."/>
            <person name="Paule C.R."/>
            <person name="Poulain J."/>
            <person name="Prion F."/>
            <person name="Qin B."/>
            <person name="Qu C."/>
            <person name="Retzel E.F."/>
            <person name="Riddle C."/>
            <person name="Sallet E."/>
            <person name="Samain S."/>
            <person name="Samson N."/>
            <person name="Sanders I."/>
            <person name="Saurat O."/>
            <person name="Scarpelli C."/>
            <person name="Schiex T."/>
            <person name="Segurens B."/>
            <person name="Severin A.J."/>
            <person name="Sherrier D.J."/>
            <person name="Shi R."/>
            <person name="Sims S."/>
            <person name="Singer S.R."/>
            <person name="Sinharoy S."/>
            <person name="Sterck L."/>
            <person name="Viollet A."/>
            <person name="Wang B.B."/>
            <person name="Wang K."/>
            <person name="Wang M."/>
            <person name="Wang X."/>
            <person name="Warfsmann J."/>
            <person name="Weissenbach J."/>
            <person name="White D.D."/>
            <person name="White J.D."/>
            <person name="Wiley G.B."/>
            <person name="Wincker P."/>
            <person name="Xing Y."/>
            <person name="Yang L."/>
            <person name="Yao Z."/>
            <person name="Ying F."/>
            <person name="Zhai J."/>
            <person name="Zhou L."/>
            <person name="Zuber A."/>
            <person name="Denarie J."/>
            <person name="Dixon R.A."/>
            <person name="May G.D."/>
            <person name="Schwartz D.C."/>
            <person name="Rogers J."/>
            <person name="Quetier F."/>
            <person name="Town C.D."/>
            <person name="Roe B.A."/>
        </authorList>
    </citation>
    <scope>NUCLEOTIDE SEQUENCE [LARGE SCALE GENOMIC DNA]</scope>
    <source>
        <strain evidence="2">A17</strain>
        <strain evidence="3 4">cv. Jemalong A17</strain>
    </source>
</reference>
<organism evidence="2 4">
    <name type="scientific">Medicago truncatula</name>
    <name type="common">Barrel medic</name>
    <name type="synonym">Medicago tribuloides</name>
    <dbReference type="NCBI Taxonomy" id="3880"/>
    <lineage>
        <taxon>Eukaryota</taxon>
        <taxon>Viridiplantae</taxon>
        <taxon>Streptophyta</taxon>
        <taxon>Embryophyta</taxon>
        <taxon>Tracheophyta</taxon>
        <taxon>Spermatophyta</taxon>
        <taxon>Magnoliopsida</taxon>
        <taxon>eudicotyledons</taxon>
        <taxon>Gunneridae</taxon>
        <taxon>Pentapetalae</taxon>
        <taxon>rosids</taxon>
        <taxon>fabids</taxon>
        <taxon>Fabales</taxon>
        <taxon>Fabaceae</taxon>
        <taxon>Papilionoideae</taxon>
        <taxon>50 kb inversion clade</taxon>
        <taxon>NPAAA clade</taxon>
        <taxon>Hologalegina</taxon>
        <taxon>IRL clade</taxon>
        <taxon>Trifolieae</taxon>
        <taxon>Medicago</taxon>
    </lineage>
</organism>
<dbReference type="KEGG" id="mtr:11412241"/>
<feature type="coiled-coil region" evidence="1">
    <location>
        <begin position="154"/>
        <end position="216"/>
    </location>
</feature>
<evidence type="ECO:0000256" key="1">
    <source>
        <dbReference type="SAM" id="Coils"/>
    </source>
</evidence>
<dbReference type="OrthoDB" id="1923550at2759"/>
<gene>
    <name evidence="3" type="primary">11412241</name>
    <name evidence="2" type="ordered locus">MTR_5g037260</name>
</gene>
<dbReference type="AlphaFoldDB" id="A0A072UF86"/>
<sequence>MELLKFSKLKLQLQSLITEVRDLRDRERSATQQHHLLIQKQKRTEEEWSRKIQELQGELAFVKEERQKLERKVNYVQNDNMMLENKQKELKGTLNSLLQSRENFVIAYEESTSHLKRSIENKDRMLSVLSEKINSHLLLFDSIEKEVFYIKHILDKVQNIVKDKEEVVTSLKNKMNQVSAFEKEFVEHITDLRNKLENKEAESRKKDRVISELEAKLDGAKISNNNQAQIEDLQKTILAKDAEIHNLISDKEALHNEVGSLRLILQRFQGTITNMNEEDKKLFSSILQPKEASATDMKIDVYPRKRDMKIEDIRTEDFVQNNEEKSQEPT</sequence>
<keyword evidence="1" id="KW-0175">Coiled coil</keyword>
<evidence type="ECO:0000313" key="3">
    <source>
        <dbReference type="EnsemblPlants" id="KEH27778"/>
    </source>
</evidence>
<name>A0A072UF86_MEDTR</name>
<accession>A0A072UF86</accession>
<reference evidence="3" key="3">
    <citation type="submission" date="2015-04" db="UniProtKB">
        <authorList>
            <consortium name="EnsemblPlants"/>
        </authorList>
    </citation>
    <scope>IDENTIFICATION</scope>
    <source>
        <strain evidence="3">cv. Jemalong A17</strain>
    </source>
</reference>
<feature type="coiled-coil region" evidence="1">
    <location>
        <begin position="6"/>
        <end position="86"/>
    </location>
</feature>
<evidence type="ECO:0000313" key="4">
    <source>
        <dbReference type="Proteomes" id="UP000002051"/>
    </source>
</evidence>
<protein>
    <submittedName>
        <fullName evidence="2">Transmembrane protein, putative</fullName>
    </submittedName>
</protein>
<dbReference type="Proteomes" id="UP000002051">
    <property type="component" value="Chromosome 5"/>
</dbReference>